<evidence type="ECO:0000256" key="5">
    <source>
        <dbReference type="ARBA" id="ARBA00022519"/>
    </source>
</evidence>
<evidence type="ECO:0000256" key="8">
    <source>
        <dbReference type="ARBA" id="ARBA00022692"/>
    </source>
</evidence>
<reference evidence="20" key="1">
    <citation type="submission" date="2021-03" db="EMBL/GenBank/DDBJ databases">
        <title>Sagittula salina sp. nov. strain M10.9X isolated from the marine waste.</title>
        <authorList>
            <person name="Satari L."/>
            <person name="Molina-Menor E."/>
            <person name="Vidal-Verdu A."/>
            <person name="Pascual J."/>
            <person name="Pereto J."/>
            <person name="Porcar M."/>
        </authorList>
    </citation>
    <scope>NUCLEOTIDE SEQUENCE</scope>
    <source>
        <strain evidence="20">M10.9X</strain>
    </source>
</reference>
<dbReference type="SUPFAM" id="SSF52172">
    <property type="entry name" value="CheY-like"/>
    <property type="match status" value="1"/>
</dbReference>
<comment type="subcellular location">
    <subcellularLocation>
        <location evidence="2">Cell inner membrane</location>
        <topology evidence="2">Multi-pass membrane protein</topology>
    </subcellularLocation>
</comment>
<dbReference type="InterPro" id="IPR035965">
    <property type="entry name" value="PAS-like_dom_sf"/>
</dbReference>
<evidence type="ECO:0000259" key="19">
    <source>
        <dbReference type="PROSITE" id="PS50112"/>
    </source>
</evidence>
<dbReference type="Gene3D" id="1.10.287.130">
    <property type="match status" value="1"/>
</dbReference>
<comment type="catalytic activity">
    <reaction evidence="1">
        <text>ATP + protein L-histidine = ADP + protein N-phospho-L-histidine.</text>
        <dbReference type="EC" id="2.7.13.3"/>
    </reaction>
</comment>
<dbReference type="InterPro" id="IPR036890">
    <property type="entry name" value="HATPase_C_sf"/>
</dbReference>
<keyword evidence="21" id="KW-1185">Reference proteome</keyword>
<dbReference type="RefSeq" id="WP_209359699.1">
    <property type="nucleotide sequence ID" value="NZ_JAGISH010000002.1"/>
</dbReference>
<comment type="caution">
    <text evidence="20">The sequence shown here is derived from an EMBL/GenBank/DDBJ whole genome shotgun (WGS) entry which is preliminary data.</text>
</comment>
<dbReference type="PANTHER" id="PTHR43047:SF64">
    <property type="entry name" value="HISTIDINE KINASE CONTAINING CHEY-HOMOLOGOUS RECEIVER DOMAIN AND PAS DOMAIN-RELATED"/>
    <property type="match status" value="1"/>
</dbReference>
<feature type="transmembrane region" description="Helical" evidence="16">
    <location>
        <begin position="65"/>
        <end position="86"/>
    </location>
</feature>
<dbReference type="GO" id="GO:0005886">
    <property type="term" value="C:plasma membrane"/>
    <property type="evidence" value="ECO:0007669"/>
    <property type="project" value="UniProtKB-SubCell"/>
</dbReference>
<feature type="compositionally biased region" description="Low complexity" evidence="15">
    <location>
        <begin position="788"/>
        <end position="815"/>
    </location>
</feature>
<dbReference type="PRINTS" id="PR00344">
    <property type="entry name" value="BCTRLSENSOR"/>
</dbReference>
<keyword evidence="9" id="KW-0418">Kinase</keyword>
<keyword evidence="10" id="KW-0547">Nucleotide-binding</keyword>
<keyword evidence="7" id="KW-0808">Transferase</keyword>
<dbReference type="CDD" id="cd17546">
    <property type="entry name" value="REC_hyHK_CKI1_RcsC-like"/>
    <property type="match status" value="1"/>
</dbReference>
<evidence type="ECO:0000256" key="9">
    <source>
        <dbReference type="ARBA" id="ARBA00022777"/>
    </source>
</evidence>
<evidence type="ECO:0000256" key="10">
    <source>
        <dbReference type="ARBA" id="ARBA00022840"/>
    </source>
</evidence>
<dbReference type="PROSITE" id="PS50109">
    <property type="entry name" value="HIS_KIN"/>
    <property type="match status" value="1"/>
</dbReference>
<dbReference type="EMBL" id="JAGISH010000002">
    <property type="protein sequence ID" value="MBP0481842.1"/>
    <property type="molecule type" value="Genomic_DNA"/>
</dbReference>
<accession>A0A940MPN5</accession>
<feature type="domain" description="Response regulatory" evidence="18">
    <location>
        <begin position="668"/>
        <end position="785"/>
    </location>
</feature>
<keyword evidence="11 16" id="KW-1133">Transmembrane helix</keyword>
<feature type="transmembrane region" description="Helical" evidence="16">
    <location>
        <begin position="231"/>
        <end position="250"/>
    </location>
</feature>
<dbReference type="InterPro" id="IPR008207">
    <property type="entry name" value="Sig_transdc_His_kin_Hpt_dom"/>
</dbReference>
<evidence type="ECO:0000313" key="20">
    <source>
        <dbReference type="EMBL" id="MBP0481842.1"/>
    </source>
</evidence>
<keyword evidence="5" id="KW-0997">Cell inner membrane</keyword>
<name>A0A940MPN5_9RHOB</name>
<sequence length="934" mass="99595">MNRSASDSRADGAFDGFHEAGKDGAADWDALRQQLGNASEQAAGAGPGKGPLNGTVPRLAKRTTWMVLAAGLLALVVIGIMVADIVREFRHYDTADSDNVHWVLSQAEVEFLEFQRAIDLARVEGGSGALEQVVEEFDVFYSRVTTLSTGSLYEPLRTTPGFGQPLNRIRLELDAMIPAIDGARPELRAALPELASRSARLRPLLREMATSGLQYFAVVSDRSRATVAETLIRLATVTVALMMALLLLLAHTRRVSLQIERRGQELVGAYSRLNTILETALDAVVVTDLDGRIVSFNPAAERIFGWRYEEVFGRTIGATIVPDHLKNAHMEGMRRMHAGGAMHVVGQGRMRMEAKRRNGEVFPVEMALERVRTGGQEIIVGFLRDISHRVAQETELVEARDRALAGEKAKSEFLAMMTHEIRTPLNGILGNLSLLKDTALDSVQARYMRAMETSGAVLMSHVDAVLDVARFEAGAQGQVAQVVNLGRMVDDLVESQAGAAAARGNALRWRWEGEPADWVRLDASRLSQVLLNLVGNAIKFTRDGSIALELECDGEDWLEIRVIDTGRGIPESDQGRVFEDFQTAGGAAGDGSGSGTGLGLGIARRFVEAMGGEIGVESEEGAGSVFWLRLPLWRVAPPEDEAREGAGEAPEKAVGKAPAKAKVSVPRSVLLVEDNQINRDLAHEMLERLGHRVTEACNGQEAVTVAEAERFDLILMDIRMPVMDGLQATRLIREGDGASHATPVVALSANVLPEARDRFVAAGMSGFLAKPVTPADLERAIEAWCRPVPGTSSGSSSGASDSVDSGSGSPGAAEGATGGATGGATEGAVTAQFSEALAVPAQATCGGRASALLQRYLGEVEALFEGLCAAGDTRRLAEDAHRVAGSAAAFGQPGLRDALVELEDAALAGDVSRLENAIRAARRARAEAPEPSLG</sequence>
<dbReference type="CDD" id="cd00130">
    <property type="entry name" value="PAS"/>
    <property type="match status" value="1"/>
</dbReference>
<dbReference type="Pfam" id="PF01627">
    <property type="entry name" value="Hpt"/>
    <property type="match status" value="1"/>
</dbReference>
<dbReference type="InterPro" id="IPR000014">
    <property type="entry name" value="PAS"/>
</dbReference>
<dbReference type="Pfam" id="PF00512">
    <property type="entry name" value="HisKA"/>
    <property type="match status" value="1"/>
</dbReference>
<dbReference type="InterPro" id="IPR005467">
    <property type="entry name" value="His_kinase_dom"/>
</dbReference>
<dbReference type="Gene3D" id="3.40.50.2300">
    <property type="match status" value="1"/>
</dbReference>
<keyword evidence="10" id="KW-0067">ATP-binding</keyword>
<dbReference type="InterPro" id="IPR004358">
    <property type="entry name" value="Sig_transdc_His_kin-like_C"/>
</dbReference>
<evidence type="ECO:0000259" key="18">
    <source>
        <dbReference type="PROSITE" id="PS50110"/>
    </source>
</evidence>
<feature type="modified residue" description="4-aspartylphosphate" evidence="14">
    <location>
        <position position="717"/>
    </location>
</feature>
<evidence type="ECO:0000256" key="1">
    <source>
        <dbReference type="ARBA" id="ARBA00000085"/>
    </source>
</evidence>
<dbReference type="InterPro" id="IPR036641">
    <property type="entry name" value="HPT_dom_sf"/>
</dbReference>
<dbReference type="SMART" id="SM00387">
    <property type="entry name" value="HATPase_c"/>
    <property type="match status" value="1"/>
</dbReference>
<feature type="domain" description="PAS" evidence="19">
    <location>
        <begin position="269"/>
        <end position="323"/>
    </location>
</feature>
<feature type="domain" description="Histidine kinase" evidence="17">
    <location>
        <begin position="416"/>
        <end position="634"/>
    </location>
</feature>
<evidence type="ECO:0000256" key="15">
    <source>
        <dbReference type="SAM" id="MobiDB-lite"/>
    </source>
</evidence>
<dbReference type="SUPFAM" id="SSF55874">
    <property type="entry name" value="ATPase domain of HSP90 chaperone/DNA topoisomerase II/histidine kinase"/>
    <property type="match status" value="1"/>
</dbReference>
<dbReference type="InterPro" id="IPR013767">
    <property type="entry name" value="PAS_fold"/>
</dbReference>
<dbReference type="SMART" id="SM00448">
    <property type="entry name" value="REC"/>
    <property type="match status" value="1"/>
</dbReference>
<keyword evidence="8 16" id="KW-0812">Transmembrane</keyword>
<evidence type="ECO:0000256" key="3">
    <source>
        <dbReference type="ARBA" id="ARBA00012438"/>
    </source>
</evidence>
<evidence type="ECO:0000256" key="6">
    <source>
        <dbReference type="ARBA" id="ARBA00022553"/>
    </source>
</evidence>
<evidence type="ECO:0000256" key="2">
    <source>
        <dbReference type="ARBA" id="ARBA00004429"/>
    </source>
</evidence>
<evidence type="ECO:0000256" key="16">
    <source>
        <dbReference type="SAM" id="Phobius"/>
    </source>
</evidence>
<dbReference type="InterPro" id="IPR036097">
    <property type="entry name" value="HisK_dim/P_sf"/>
</dbReference>
<evidence type="ECO:0000313" key="21">
    <source>
        <dbReference type="Proteomes" id="UP000675940"/>
    </source>
</evidence>
<protein>
    <recommendedName>
        <fullName evidence="3">histidine kinase</fullName>
        <ecNumber evidence="3">2.7.13.3</ecNumber>
    </recommendedName>
</protein>
<dbReference type="Pfam" id="PF00989">
    <property type="entry name" value="PAS"/>
    <property type="match status" value="1"/>
</dbReference>
<dbReference type="SUPFAM" id="SSF47226">
    <property type="entry name" value="Histidine-containing phosphotransfer domain, HPT domain"/>
    <property type="match status" value="1"/>
</dbReference>
<dbReference type="PANTHER" id="PTHR43047">
    <property type="entry name" value="TWO-COMPONENT HISTIDINE PROTEIN KINASE"/>
    <property type="match status" value="1"/>
</dbReference>
<dbReference type="Proteomes" id="UP000675940">
    <property type="component" value="Unassembled WGS sequence"/>
</dbReference>
<keyword evidence="6 14" id="KW-0597">Phosphoprotein</keyword>
<dbReference type="SMART" id="SM00091">
    <property type="entry name" value="PAS"/>
    <property type="match status" value="1"/>
</dbReference>
<dbReference type="Pfam" id="PF00072">
    <property type="entry name" value="Response_reg"/>
    <property type="match status" value="1"/>
</dbReference>
<dbReference type="AlphaFoldDB" id="A0A940MPN5"/>
<evidence type="ECO:0000256" key="13">
    <source>
        <dbReference type="ARBA" id="ARBA00023136"/>
    </source>
</evidence>
<evidence type="ECO:0000256" key="11">
    <source>
        <dbReference type="ARBA" id="ARBA00022989"/>
    </source>
</evidence>
<evidence type="ECO:0000259" key="17">
    <source>
        <dbReference type="PROSITE" id="PS50109"/>
    </source>
</evidence>
<gene>
    <name evidence="20" type="ORF">J5474_04970</name>
</gene>
<dbReference type="PROSITE" id="PS50110">
    <property type="entry name" value="RESPONSE_REGULATORY"/>
    <property type="match status" value="1"/>
</dbReference>
<organism evidence="20 21">
    <name type="scientific">Sagittula salina</name>
    <dbReference type="NCBI Taxonomy" id="2820268"/>
    <lineage>
        <taxon>Bacteria</taxon>
        <taxon>Pseudomonadati</taxon>
        <taxon>Pseudomonadota</taxon>
        <taxon>Alphaproteobacteria</taxon>
        <taxon>Rhodobacterales</taxon>
        <taxon>Roseobacteraceae</taxon>
        <taxon>Sagittula</taxon>
    </lineage>
</organism>
<dbReference type="InterPro" id="IPR003661">
    <property type="entry name" value="HisK_dim/P_dom"/>
</dbReference>
<evidence type="ECO:0000256" key="14">
    <source>
        <dbReference type="PROSITE-ProRule" id="PRU00169"/>
    </source>
</evidence>
<feature type="region of interest" description="Disordered" evidence="15">
    <location>
        <begin position="788"/>
        <end position="823"/>
    </location>
</feature>
<dbReference type="Gene3D" id="3.30.450.20">
    <property type="entry name" value="PAS domain"/>
    <property type="match status" value="1"/>
</dbReference>
<dbReference type="GO" id="GO:0000155">
    <property type="term" value="F:phosphorelay sensor kinase activity"/>
    <property type="evidence" value="ECO:0007669"/>
    <property type="project" value="InterPro"/>
</dbReference>
<dbReference type="SMART" id="SM00388">
    <property type="entry name" value="HisKA"/>
    <property type="match status" value="1"/>
</dbReference>
<keyword evidence="13 16" id="KW-0472">Membrane</keyword>
<keyword evidence="12" id="KW-0902">Two-component regulatory system</keyword>
<proteinExistence type="predicted"/>
<evidence type="ECO:0000256" key="4">
    <source>
        <dbReference type="ARBA" id="ARBA00022475"/>
    </source>
</evidence>
<keyword evidence="4" id="KW-1003">Cell membrane</keyword>
<dbReference type="PROSITE" id="PS50112">
    <property type="entry name" value="PAS"/>
    <property type="match status" value="1"/>
</dbReference>
<dbReference type="EC" id="2.7.13.3" evidence="3"/>
<dbReference type="CDD" id="cd00082">
    <property type="entry name" value="HisKA"/>
    <property type="match status" value="1"/>
</dbReference>
<dbReference type="Gene3D" id="3.30.565.10">
    <property type="entry name" value="Histidine kinase-like ATPase, C-terminal domain"/>
    <property type="match status" value="1"/>
</dbReference>
<dbReference type="InterPro" id="IPR011006">
    <property type="entry name" value="CheY-like_superfamily"/>
</dbReference>
<dbReference type="SUPFAM" id="SSF55785">
    <property type="entry name" value="PYP-like sensor domain (PAS domain)"/>
    <property type="match status" value="1"/>
</dbReference>
<dbReference type="Pfam" id="PF02518">
    <property type="entry name" value="HATPase_c"/>
    <property type="match status" value="1"/>
</dbReference>
<dbReference type="NCBIfam" id="TIGR00229">
    <property type="entry name" value="sensory_box"/>
    <property type="match status" value="1"/>
</dbReference>
<dbReference type="InterPro" id="IPR003594">
    <property type="entry name" value="HATPase_dom"/>
</dbReference>
<dbReference type="InterPro" id="IPR001789">
    <property type="entry name" value="Sig_transdc_resp-reg_receiver"/>
</dbReference>
<dbReference type="GO" id="GO:0006355">
    <property type="term" value="P:regulation of DNA-templated transcription"/>
    <property type="evidence" value="ECO:0007669"/>
    <property type="project" value="InterPro"/>
</dbReference>
<evidence type="ECO:0000256" key="7">
    <source>
        <dbReference type="ARBA" id="ARBA00022679"/>
    </source>
</evidence>
<evidence type="ECO:0000256" key="12">
    <source>
        <dbReference type="ARBA" id="ARBA00023012"/>
    </source>
</evidence>
<dbReference type="SUPFAM" id="SSF47384">
    <property type="entry name" value="Homodimeric domain of signal transducing histidine kinase"/>
    <property type="match status" value="1"/>
</dbReference>